<dbReference type="EMBL" id="BPVZ01000101">
    <property type="protein sequence ID" value="GKV33475.1"/>
    <property type="molecule type" value="Genomic_DNA"/>
</dbReference>
<keyword evidence="2" id="KW-1185">Reference proteome</keyword>
<protein>
    <submittedName>
        <fullName evidence="1">Uncharacterized protein</fullName>
    </submittedName>
</protein>
<evidence type="ECO:0000313" key="2">
    <source>
        <dbReference type="Proteomes" id="UP001054252"/>
    </source>
</evidence>
<evidence type="ECO:0000313" key="1">
    <source>
        <dbReference type="EMBL" id="GKV33475.1"/>
    </source>
</evidence>
<comment type="caution">
    <text evidence="1">The sequence shown here is derived from an EMBL/GenBank/DDBJ whole genome shotgun (WGS) entry which is preliminary data.</text>
</comment>
<name>A0AAV5L8A8_9ROSI</name>
<organism evidence="1 2">
    <name type="scientific">Rubroshorea leprosula</name>
    <dbReference type="NCBI Taxonomy" id="152421"/>
    <lineage>
        <taxon>Eukaryota</taxon>
        <taxon>Viridiplantae</taxon>
        <taxon>Streptophyta</taxon>
        <taxon>Embryophyta</taxon>
        <taxon>Tracheophyta</taxon>
        <taxon>Spermatophyta</taxon>
        <taxon>Magnoliopsida</taxon>
        <taxon>eudicotyledons</taxon>
        <taxon>Gunneridae</taxon>
        <taxon>Pentapetalae</taxon>
        <taxon>rosids</taxon>
        <taxon>malvids</taxon>
        <taxon>Malvales</taxon>
        <taxon>Dipterocarpaceae</taxon>
        <taxon>Rubroshorea</taxon>
    </lineage>
</organism>
<sequence>MDSSEDREAAHSTVGLMRGIWWSMGRILPEQLLDIIKPRVTLEHLYLNVICWNFDLMFNWVHNLLYKYWRT</sequence>
<dbReference type="AlphaFoldDB" id="A0AAV5L8A8"/>
<proteinExistence type="predicted"/>
<reference evidence="1 2" key="1">
    <citation type="journal article" date="2021" name="Commun. Biol.">
        <title>The genome of Shorea leprosula (Dipterocarpaceae) highlights the ecological relevance of drought in aseasonal tropical rainforests.</title>
        <authorList>
            <person name="Ng K.K.S."/>
            <person name="Kobayashi M.J."/>
            <person name="Fawcett J.A."/>
            <person name="Hatakeyama M."/>
            <person name="Paape T."/>
            <person name="Ng C.H."/>
            <person name="Ang C.C."/>
            <person name="Tnah L.H."/>
            <person name="Lee C.T."/>
            <person name="Nishiyama T."/>
            <person name="Sese J."/>
            <person name="O'Brien M.J."/>
            <person name="Copetti D."/>
            <person name="Mohd Noor M.I."/>
            <person name="Ong R.C."/>
            <person name="Putra M."/>
            <person name="Sireger I.Z."/>
            <person name="Indrioko S."/>
            <person name="Kosugi Y."/>
            <person name="Izuno A."/>
            <person name="Isagi Y."/>
            <person name="Lee S.L."/>
            <person name="Shimizu K.K."/>
        </authorList>
    </citation>
    <scope>NUCLEOTIDE SEQUENCE [LARGE SCALE GENOMIC DNA]</scope>
    <source>
        <strain evidence="1">214</strain>
    </source>
</reference>
<gene>
    <name evidence="1" type="ORF">SLEP1_g41990</name>
</gene>
<accession>A0AAV5L8A8</accession>
<dbReference type="Proteomes" id="UP001054252">
    <property type="component" value="Unassembled WGS sequence"/>
</dbReference>